<organism evidence="1 2">
    <name type="scientific">Pectobacterium odoriferum</name>
    <dbReference type="NCBI Taxonomy" id="78398"/>
    <lineage>
        <taxon>Bacteria</taxon>
        <taxon>Pseudomonadati</taxon>
        <taxon>Pseudomonadota</taxon>
        <taxon>Gammaproteobacteria</taxon>
        <taxon>Enterobacterales</taxon>
        <taxon>Pectobacteriaceae</taxon>
        <taxon>Pectobacterium</taxon>
    </lineage>
</organism>
<gene>
    <name evidence="1" type="ORF">KU75_22775</name>
</gene>
<accession>A0ABR4VJ48</accession>
<reference evidence="1 2" key="1">
    <citation type="submission" date="2014-08" db="EMBL/GenBank/DDBJ databases">
        <title>Genome sequences of NCPPB Pectobacterium isolates.</title>
        <authorList>
            <person name="Glover R.H."/>
            <person name="Sapp M."/>
            <person name="Elphinstone J."/>
        </authorList>
    </citation>
    <scope>NUCLEOTIDE SEQUENCE [LARGE SCALE GENOMIC DNA]</scope>
    <source>
        <strain evidence="1 2">NCPPB3841</strain>
    </source>
</reference>
<dbReference type="Proteomes" id="UP000029447">
    <property type="component" value="Unassembled WGS sequence"/>
</dbReference>
<proteinExistence type="predicted"/>
<keyword evidence="2" id="KW-1185">Reference proteome</keyword>
<sequence>MYIKGLERLTKLDYFFLVLQDTPLCVIYRKTKGLPKRAFCFIKLSVIKTADHPMMYQMVGGAARYHQSLVEKPHIAGQAGIECIILMHTSQ</sequence>
<name>A0ABR4VJ48_9GAMM</name>
<comment type="caution">
    <text evidence="1">The sequence shown here is derived from an EMBL/GenBank/DDBJ whole genome shotgun (WGS) entry which is preliminary data.</text>
</comment>
<protein>
    <submittedName>
        <fullName evidence="1">Uncharacterized protein</fullName>
    </submittedName>
</protein>
<evidence type="ECO:0000313" key="1">
    <source>
        <dbReference type="EMBL" id="KGA39382.1"/>
    </source>
</evidence>
<dbReference type="EMBL" id="JQOF01000037">
    <property type="protein sequence ID" value="KGA39382.1"/>
    <property type="molecule type" value="Genomic_DNA"/>
</dbReference>
<evidence type="ECO:0000313" key="2">
    <source>
        <dbReference type="Proteomes" id="UP000029447"/>
    </source>
</evidence>